<protein>
    <submittedName>
        <fullName evidence="2">Uncharacterized protein</fullName>
    </submittedName>
</protein>
<dbReference type="STRING" id="155417.A0A4Q4TLR5"/>
<feature type="region of interest" description="Disordered" evidence="1">
    <location>
        <begin position="149"/>
        <end position="173"/>
    </location>
</feature>
<organism evidence="2 3">
    <name type="scientific">Monosporascus ibericus</name>
    <dbReference type="NCBI Taxonomy" id="155417"/>
    <lineage>
        <taxon>Eukaryota</taxon>
        <taxon>Fungi</taxon>
        <taxon>Dikarya</taxon>
        <taxon>Ascomycota</taxon>
        <taxon>Pezizomycotina</taxon>
        <taxon>Sordariomycetes</taxon>
        <taxon>Xylariomycetidae</taxon>
        <taxon>Xylariales</taxon>
        <taxon>Xylariales incertae sedis</taxon>
        <taxon>Monosporascus</taxon>
    </lineage>
</organism>
<evidence type="ECO:0000313" key="3">
    <source>
        <dbReference type="Proteomes" id="UP000293360"/>
    </source>
</evidence>
<evidence type="ECO:0000256" key="1">
    <source>
        <dbReference type="SAM" id="MobiDB-lite"/>
    </source>
</evidence>
<keyword evidence="3" id="KW-1185">Reference proteome</keyword>
<dbReference type="Proteomes" id="UP000293360">
    <property type="component" value="Unassembled WGS sequence"/>
</dbReference>
<dbReference type="Pfam" id="PF01042">
    <property type="entry name" value="Ribonuc_L-PSP"/>
    <property type="match status" value="1"/>
</dbReference>
<evidence type="ECO:0000313" key="2">
    <source>
        <dbReference type="EMBL" id="RYP08081.1"/>
    </source>
</evidence>
<dbReference type="OrthoDB" id="538640at2759"/>
<dbReference type="SUPFAM" id="SSF55298">
    <property type="entry name" value="YjgF-like"/>
    <property type="match status" value="1"/>
</dbReference>
<feature type="compositionally biased region" description="Polar residues" evidence="1">
    <location>
        <begin position="163"/>
        <end position="173"/>
    </location>
</feature>
<sequence>MTPTPPSHRHYNTYSGEMARTLVSSGSEFESAIGYSRAVISGDWVFVSGCTGWASHWYDYATNTISGDDVVSQAEQCMRNVAAALAEAGSAVDEVVRVRYILPDRRDFPRIWPVLRRWFGDSRPAATMMQAGLMNEEMRIEVEVTARKGSAVGKRDEDRGEANDTNVNLVREL</sequence>
<dbReference type="InterPro" id="IPR006175">
    <property type="entry name" value="YjgF/YER057c/UK114"/>
</dbReference>
<dbReference type="CDD" id="cd06154">
    <property type="entry name" value="YjgF_YER057c_UK114_like_6"/>
    <property type="match status" value="1"/>
</dbReference>
<reference evidence="2 3" key="1">
    <citation type="submission" date="2018-06" db="EMBL/GenBank/DDBJ databases">
        <title>Complete Genomes of Monosporascus.</title>
        <authorList>
            <person name="Robinson A.J."/>
            <person name="Natvig D.O."/>
        </authorList>
    </citation>
    <scope>NUCLEOTIDE SEQUENCE [LARGE SCALE GENOMIC DNA]</scope>
    <source>
        <strain evidence="2 3">CBS 110550</strain>
    </source>
</reference>
<dbReference type="InterPro" id="IPR035959">
    <property type="entry name" value="RutC-like_sf"/>
</dbReference>
<feature type="compositionally biased region" description="Basic and acidic residues" evidence="1">
    <location>
        <begin position="153"/>
        <end position="162"/>
    </location>
</feature>
<dbReference type="PANTHER" id="PTHR43857:SF1">
    <property type="entry name" value="YJGH FAMILY PROTEIN"/>
    <property type="match status" value="1"/>
</dbReference>
<dbReference type="PANTHER" id="PTHR43857">
    <property type="entry name" value="BLR7761 PROTEIN"/>
    <property type="match status" value="1"/>
</dbReference>
<dbReference type="EMBL" id="QJNU01000073">
    <property type="protein sequence ID" value="RYP08081.1"/>
    <property type="molecule type" value="Genomic_DNA"/>
</dbReference>
<gene>
    <name evidence="2" type="ORF">DL764_002121</name>
</gene>
<dbReference type="Gene3D" id="3.30.1330.40">
    <property type="entry name" value="RutC-like"/>
    <property type="match status" value="1"/>
</dbReference>
<comment type="caution">
    <text evidence="2">The sequence shown here is derived from an EMBL/GenBank/DDBJ whole genome shotgun (WGS) entry which is preliminary data.</text>
</comment>
<proteinExistence type="predicted"/>
<accession>A0A4Q4TLR5</accession>
<name>A0A4Q4TLR5_9PEZI</name>
<dbReference type="AlphaFoldDB" id="A0A4Q4TLR5"/>